<keyword evidence="4" id="KW-0255">Endonuclease</keyword>
<dbReference type="GO" id="GO:0004519">
    <property type="term" value="F:endonuclease activity"/>
    <property type="evidence" value="ECO:0007669"/>
    <property type="project" value="UniProtKB-KW"/>
</dbReference>
<feature type="region of interest" description="Disordered" evidence="1">
    <location>
        <begin position="1"/>
        <end position="37"/>
    </location>
</feature>
<dbReference type="Gene3D" id="3.40.570.10">
    <property type="entry name" value="Extracellular Endonuclease, subunit A"/>
    <property type="match status" value="1"/>
</dbReference>
<dbReference type="InterPro" id="IPR044927">
    <property type="entry name" value="Endonuclea_NS_2"/>
</dbReference>
<dbReference type="EMBL" id="QAOI01000020">
    <property type="protein sequence ID" value="PTQ76265.1"/>
    <property type="molecule type" value="Genomic_DNA"/>
</dbReference>
<dbReference type="Pfam" id="PF13699">
    <property type="entry name" value="eCIS_core"/>
    <property type="match status" value="1"/>
</dbReference>
<dbReference type="AlphaFoldDB" id="A0A2T5HXF9"/>
<dbReference type="InterPro" id="IPR025295">
    <property type="entry name" value="eCIS_core_dom"/>
</dbReference>
<feature type="domain" description="eCIS core" evidence="2">
    <location>
        <begin position="129"/>
        <end position="194"/>
    </location>
</feature>
<proteinExistence type="predicted"/>
<dbReference type="InterPro" id="IPR044929">
    <property type="entry name" value="DNA/RNA_non-sp_Endonuclease_sf"/>
</dbReference>
<feature type="domain" description="Type VII secretion system protein EssD-like" evidence="3">
    <location>
        <begin position="324"/>
        <end position="384"/>
    </location>
</feature>
<evidence type="ECO:0000259" key="2">
    <source>
        <dbReference type="Pfam" id="PF13699"/>
    </source>
</evidence>
<protein>
    <submittedName>
        <fullName evidence="4">DNA/RNA non-specific endonuclease</fullName>
    </submittedName>
</protein>
<name>A0A2T5HXF9_9PROT</name>
<evidence type="ECO:0000313" key="4">
    <source>
        <dbReference type="EMBL" id="PTQ76265.1"/>
    </source>
</evidence>
<keyword evidence="4" id="KW-0378">Hydrolase</keyword>
<feature type="compositionally biased region" description="Low complexity" evidence="1">
    <location>
        <begin position="13"/>
        <end position="25"/>
    </location>
</feature>
<organism evidence="4 5">
    <name type="scientific">Nitrosomonas oligotropha</name>
    <dbReference type="NCBI Taxonomy" id="42354"/>
    <lineage>
        <taxon>Bacteria</taxon>
        <taxon>Pseudomonadati</taxon>
        <taxon>Pseudomonadota</taxon>
        <taxon>Betaproteobacteria</taxon>
        <taxon>Nitrosomonadales</taxon>
        <taxon>Nitrosomonadaceae</taxon>
        <taxon>Nitrosomonas</taxon>
    </lineage>
</organism>
<accession>A0A2T5HXF9</accession>
<dbReference type="Proteomes" id="UP000244128">
    <property type="component" value="Unassembled WGS sequence"/>
</dbReference>
<feature type="compositionally biased region" description="Polar residues" evidence="1">
    <location>
        <begin position="26"/>
        <end position="37"/>
    </location>
</feature>
<dbReference type="Pfam" id="PF13930">
    <property type="entry name" value="Endonuclea_NS_2"/>
    <property type="match status" value="1"/>
</dbReference>
<sequence>MGAGMQKAEPQHKQNQNQNQPVQRQGGSASLESPQGEQIAQLEAMVEVSPQVNRLAQLAAAANNSPQAVAQRRMMDMIRNSPRMAAQRKAISAIHNSSHVIAQRQQFGSLTGKTAQREKAPEKPNNTGLPDNLKGGIESLSGMSMDNVRVHYNSSQPAQLNALAYSQGADIHVAPGQEQYLPHEAWHVVQQAQGRVQPTMQMKNGVPVNDDQRLEREADIMGEKALKGAEFGLGITRQANGITQKRGIGFFGSFPVQMESANFGETTVNWDTSTLGGDTVGTKMEAKKLKKTSIGKVTNLQGSPPGSGQQSALMSYLPTNPKLSTANKYIKGHLLNHNIGGPGKSFNMFPITASANKTHLTAVEKTVKDWVGKGKTVDYKVEVTGIDASGLGSKGAKSGQVTANFKCDASNNGGDSINQTIPSKLGEKSIAEESSVFDGLGNQGVFAAAYDWAVGMEDPNDMLWVLADKLATKTGVDKQLMAEVLISIVLFDDIQDISEEAGQAMTNKVLEYLKSSRNWKNELGI</sequence>
<evidence type="ECO:0000259" key="3">
    <source>
        <dbReference type="Pfam" id="PF13930"/>
    </source>
</evidence>
<comment type="caution">
    <text evidence="4">The sequence shown here is derived from an EMBL/GenBank/DDBJ whole genome shotgun (WGS) entry which is preliminary data.</text>
</comment>
<gene>
    <name evidence="4" type="ORF">C8R26_12027</name>
</gene>
<feature type="region of interest" description="Disordered" evidence="1">
    <location>
        <begin position="108"/>
        <end position="132"/>
    </location>
</feature>
<keyword evidence="4" id="KW-0540">Nuclease</keyword>
<reference evidence="4 5" key="1">
    <citation type="submission" date="2018-04" db="EMBL/GenBank/DDBJ databases">
        <title>Active sludge and wastewater microbial communities from Klosterneuburg, Austria.</title>
        <authorList>
            <person name="Wagner M."/>
        </authorList>
    </citation>
    <scope>NUCLEOTIDE SEQUENCE [LARGE SCALE GENOMIC DNA]</scope>
    <source>
        <strain evidence="4 5">Nm49</strain>
    </source>
</reference>
<evidence type="ECO:0000313" key="5">
    <source>
        <dbReference type="Proteomes" id="UP000244128"/>
    </source>
</evidence>
<evidence type="ECO:0000256" key="1">
    <source>
        <dbReference type="SAM" id="MobiDB-lite"/>
    </source>
</evidence>